<protein>
    <recommendedName>
        <fullName evidence="3">Integrase catalytic domain-containing protein</fullName>
    </recommendedName>
</protein>
<dbReference type="InterPro" id="IPR012337">
    <property type="entry name" value="RNaseH-like_sf"/>
</dbReference>
<gene>
    <name evidence="1" type="ORF">HOLleu_36236</name>
</gene>
<dbReference type="OrthoDB" id="95964at2759"/>
<dbReference type="SUPFAM" id="SSF53098">
    <property type="entry name" value="Ribonuclease H-like"/>
    <property type="match status" value="1"/>
</dbReference>
<dbReference type="GO" id="GO:0003676">
    <property type="term" value="F:nucleic acid binding"/>
    <property type="evidence" value="ECO:0007669"/>
    <property type="project" value="InterPro"/>
</dbReference>
<keyword evidence="2" id="KW-1185">Reference proteome</keyword>
<accession>A0A9Q1BFJ6</accession>
<evidence type="ECO:0008006" key="3">
    <source>
        <dbReference type="Google" id="ProtNLM"/>
    </source>
</evidence>
<organism evidence="1 2">
    <name type="scientific">Holothuria leucospilota</name>
    <name type="common">Black long sea cucumber</name>
    <name type="synonym">Mertensiothuria leucospilota</name>
    <dbReference type="NCBI Taxonomy" id="206669"/>
    <lineage>
        <taxon>Eukaryota</taxon>
        <taxon>Metazoa</taxon>
        <taxon>Echinodermata</taxon>
        <taxon>Eleutherozoa</taxon>
        <taxon>Echinozoa</taxon>
        <taxon>Holothuroidea</taxon>
        <taxon>Aspidochirotacea</taxon>
        <taxon>Aspidochirotida</taxon>
        <taxon>Holothuriidae</taxon>
        <taxon>Holothuria</taxon>
    </lineage>
</organism>
<sequence>MAFLAHAELETGVAALKFRRCNEKSRAAARACLGKQPALQTHFTEVVELKENTYSQTIIELAKLFSVHGKPEKFISDNGTQFRSHAFFQFSREWHLNISRQVPAIIKPMEKWKDATR</sequence>
<dbReference type="EMBL" id="JAIZAY010000019">
    <property type="protein sequence ID" value="KAJ8023718.1"/>
    <property type="molecule type" value="Genomic_DNA"/>
</dbReference>
<reference evidence="1" key="1">
    <citation type="submission" date="2021-10" db="EMBL/GenBank/DDBJ databases">
        <title>Tropical sea cucumber genome reveals ecological adaptation and Cuvierian tubules defense mechanism.</title>
        <authorList>
            <person name="Chen T."/>
        </authorList>
    </citation>
    <scope>NUCLEOTIDE SEQUENCE</scope>
    <source>
        <strain evidence="1">Nanhai2018</strain>
        <tissue evidence="1">Muscle</tissue>
    </source>
</reference>
<dbReference type="AlphaFoldDB" id="A0A9Q1BFJ6"/>
<evidence type="ECO:0000313" key="2">
    <source>
        <dbReference type="Proteomes" id="UP001152320"/>
    </source>
</evidence>
<dbReference type="Gene3D" id="3.30.420.10">
    <property type="entry name" value="Ribonuclease H-like superfamily/Ribonuclease H"/>
    <property type="match status" value="1"/>
</dbReference>
<dbReference type="Proteomes" id="UP001152320">
    <property type="component" value="Chromosome 19"/>
</dbReference>
<evidence type="ECO:0000313" key="1">
    <source>
        <dbReference type="EMBL" id="KAJ8023718.1"/>
    </source>
</evidence>
<dbReference type="InterPro" id="IPR036397">
    <property type="entry name" value="RNaseH_sf"/>
</dbReference>
<comment type="caution">
    <text evidence="1">The sequence shown here is derived from an EMBL/GenBank/DDBJ whole genome shotgun (WGS) entry which is preliminary data.</text>
</comment>
<name>A0A9Q1BFJ6_HOLLE</name>
<proteinExistence type="predicted"/>